<dbReference type="GeneID" id="87866185"/>
<reference evidence="5" key="2">
    <citation type="submission" date="2023-06" db="EMBL/GenBank/DDBJ databases">
        <authorList>
            <consortium name="Lawrence Berkeley National Laboratory"/>
            <person name="Haridas S."/>
            <person name="Hensen N."/>
            <person name="Bonometti L."/>
            <person name="Westerberg I."/>
            <person name="Brannstrom I.O."/>
            <person name="Guillou S."/>
            <person name="Cros-Aarteil S."/>
            <person name="Calhoun S."/>
            <person name="Kuo A."/>
            <person name="Mondo S."/>
            <person name="Pangilinan J."/>
            <person name="Riley R."/>
            <person name="Labutti K."/>
            <person name="Andreopoulos B."/>
            <person name="Lipzen A."/>
            <person name="Chen C."/>
            <person name="Yanf M."/>
            <person name="Daum C."/>
            <person name="Ng V."/>
            <person name="Clum A."/>
            <person name="Steindorff A."/>
            <person name="Ohm R."/>
            <person name="Martin F."/>
            <person name="Silar P."/>
            <person name="Natvig D."/>
            <person name="Lalanne C."/>
            <person name="Gautier V."/>
            <person name="Ament-Velasquez S.L."/>
            <person name="Kruys A."/>
            <person name="Hutchinson M.I."/>
            <person name="Powell A.J."/>
            <person name="Barry K."/>
            <person name="Miller A.N."/>
            <person name="Grigoriev I.V."/>
            <person name="Debuchy R."/>
            <person name="Gladieux P."/>
            <person name="Thoren M.H."/>
            <person name="Johannesson H."/>
        </authorList>
    </citation>
    <scope>NUCLEOTIDE SEQUENCE</scope>
    <source>
        <strain evidence="5">CBS 560.94</strain>
    </source>
</reference>
<dbReference type="InterPro" id="IPR015943">
    <property type="entry name" value="WD40/YVTN_repeat-like_dom_sf"/>
</dbReference>
<dbReference type="SUPFAM" id="SSF50978">
    <property type="entry name" value="WD40 repeat-like"/>
    <property type="match status" value="1"/>
</dbReference>
<dbReference type="SMART" id="SM00320">
    <property type="entry name" value="WD40"/>
    <property type="match status" value="4"/>
</dbReference>
<dbReference type="PANTHER" id="PTHR46170">
    <property type="entry name" value="GATOR COMPLEX PROTEIN WDR59"/>
    <property type="match status" value="1"/>
</dbReference>
<dbReference type="GO" id="GO:1904263">
    <property type="term" value="P:positive regulation of TORC1 signaling"/>
    <property type="evidence" value="ECO:0007669"/>
    <property type="project" value="TreeGrafter"/>
</dbReference>
<dbReference type="RefSeq" id="XP_062686105.1">
    <property type="nucleotide sequence ID" value="XM_062829031.1"/>
</dbReference>
<feature type="region of interest" description="Disordered" evidence="3">
    <location>
        <begin position="634"/>
        <end position="656"/>
    </location>
</feature>
<accession>A0AAE0MX60</accession>
<feature type="compositionally biased region" description="Basic and acidic residues" evidence="3">
    <location>
        <begin position="470"/>
        <end position="482"/>
    </location>
</feature>
<keyword evidence="6" id="KW-1185">Reference proteome</keyword>
<reference evidence="5" key="1">
    <citation type="journal article" date="2023" name="Mol. Phylogenet. Evol.">
        <title>Genome-scale phylogeny and comparative genomics of the fungal order Sordariales.</title>
        <authorList>
            <person name="Hensen N."/>
            <person name="Bonometti L."/>
            <person name="Westerberg I."/>
            <person name="Brannstrom I.O."/>
            <person name="Guillou S."/>
            <person name="Cros-Aarteil S."/>
            <person name="Calhoun S."/>
            <person name="Haridas S."/>
            <person name="Kuo A."/>
            <person name="Mondo S."/>
            <person name="Pangilinan J."/>
            <person name="Riley R."/>
            <person name="LaButti K."/>
            <person name="Andreopoulos B."/>
            <person name="Lipzen A."/>
            <person name="Chen C."/>
            <person name="Yan M."/>
            <person name="Daum C."/>
            <person name="Ng V."/>
            <person name="Clum A."/>
            <person name="Steindorff A."/>
            <person name="Ohm R.A."/>
            <person name="Martin F."/>
            <person name="Silar P."/>
            <person name="Natvig D.O."/>
            <person name="Lalanne C."/>
            <person name="Gautier V."/>
            <person name="Ament-Velasquez S.L."/>
            <person name="Kruys A."/>
            <person name="Hutchinson M.I."/>
            <person name="Powell A.J."/>
            <person name="Barry K."/>
            <person name="Miller A.N."/>
            <person name="Grigoriev I.V."/>
            <person name="Debuchy R."/>
            <person name="Gladieux P."/>
            <person name="Hiltunen Thoren M."/>
            <person name="Johannesson H."/>
        </authorList>
    </citation>
    <scope>NUCLEOTIDE SEQUENCE</scope>
    <source>
        <strain evidence="5">CBS 560.94</strain>
    </source>
</reference>
<keyword evidence="2" id="KW-0853">WD repeat</keyword>
<feature type="region of interest" description="Disordered" evidence="3">
    <location>
        <begin position="1586"/>
        <end position="1612"/>
    </location>
</feature>
<feature type="region of interest" description="Disordered" evidence="3">
    <location>
        <begin position="795"/>
        <end position="821"/>
    </location>
</feature>
<dbReference type="GO" id="GO:0035591">
    <property type="term" value="F:signaling adaptor activity"/>
    <property type="evidence" value="ECO:0007669"/>
    <property type="project" value="TreeGrafter"/>
</dbReference>
<feature type="region of interest" description="Disordered" evidence="3">
    <location>
        <begin position="1047"/>
        <end position="1082"/>
    </location>
</feature>
<feature type="region of interest" description="Disordered" evidence="3">
    <location>
        <begin position="1744"/>
        <end position="1834"/>
    </location>
</feature>
<proteinExistence type="predicted"/>
<feature type="compositionally biased region" description="Basic and acidic residues" evidence="3">
    <location>
        <begin position="1060"/>
        <end position="1069"/>
    </location>
</feature>
<feature type="compositionally biased region" description="Gly residues" evidence="3">
    <location>
        <begin position="802"/>
        <end position="814"/>
    </location>
</feature>
<feature type="compositionally biased region" description="Polar residues" evidence="3">
    <location>
        <begin position="1602"/>
        <end position="1612"/>
    </location>
</feature>
<sequence length="1834" mass="198684">MERVSHNMPSVFDSTPKKAKTIMSAFDSESFDADLTIHVDGLVGSATISPSGRDVALASPEGLAIIDLDSPWNPPRRLSSHGLPWLVVDVQWSPFAARDYWVASTANHRCLVWNLNMRDDSPSGAIEHSLQAHSRAITDINFSAHHPDLLASCSVDGYVHHWDLRRPRQPALTYCDWFAGATQVKYSRQDPHVIASAHDRWLHVWDDRKTVEPLKTICAHTSKIYGIDWNRTEASRLVTCSLDKTIKFWDYEKTDEPERVIRTDFPVWRARHTPFGTGLLAMSQNEPGNLYLYDRRTAPEAPSASEPVAVFSGHGNHKVKEFLWRARGSVNSEGIDEREFQLVSWGEDNELRLQKVEPEILESVGYVKGKTVGKNLAFTRTRKGAAYKTFRAVDDTVHRDRRTATMSDPRPGSSGQYRKSALSYGLNSHLRRVGPTWQGSSMKAKVNSGKSMDKSQLQIGWMKGISMTKRKSESDGPERGSIKDSGLFSHGAYDDDWAEPESIQDEFIHVSNRLPNVKWENIDMDALILNASLKGPWGVNDEGIFIKVKVDIPTSYPTSKAPKFYVEKTSFMPEETHEKIERELQILANQFLERKQNCLEVAFSYLLGDVDLENSTTLFKNVRDLNDEEIEALADESSSDEEDSDVQAGGSVSMSQDLTMSNELDPTATLAPTQRPIAVPTPRKCGARFSNDGRLVCFFPSKEQQALALFSLPNSDAYRDRQKGEPNFAGFGRLAQDSPPPRRRYNDDNSGSDDTSDGTEDSESSSSSDSEPSTMHKISLWYQPGGRRLKKTWSANDSLRSSGGGTGAGTGTGTGISRRRLPARPKNTIAIHDLRRLLPSQKQFAQEYAIFGDGADVCMHNAMVAEKYGYHDLVHIWHYAAMLLRNDIPLEIHENRKESVLVIARDASARARDDEYAQHFGWDINLSGRVKWGYHPLAQSLIADLFDYFEKVADIQMLAMLACIFGDSSAEDGVAYAGSHLPQPETPLPMKAPSFSLEYFPTDPALWHINYKSQAGSAITTPRTVHTPAIYSGSPGSEDVIALLEPTPNSFSAGETPPKMPRDHLREVDQTQSLSTSPSNRLFHRSNSAVSAAFSLPKTLAGMVSGSPPDPPSRKRPSPAEAIFNNLTPSVTWGASTVFGGTAPETPGTERTSLSDDETRSHDMTVLVPVAVSVVPENQGLFDDDGWLNTPLLDPSRNHVYSYYRYAYAEMLQMWGQPLSRLEIMKFNVLKGDKTSSSGCYGDGTHSMDGYYDHETAENTAANSASQNPAFGGRKEQLQALIASGRGLDVTGICRIHEEQLDPVEYTRPTKGKYGGAVGTCHRCVKAGNKKEQKQLRCVYCLEPIAALYPPCLSCGCAFHEACLAEWHEMGEEECPAGDDCCCVEDAGNGHVERWSALQAAVAAMNKMRSAASGSLHQQMMDRDKEKSSGNQSGISRRSSIKTVLTGVASVATEGTGSRPRRRSVPTDLAKFMRGGRSDPKAYPQNDDDYDEDDDDLPIIAITSSNGSSDRSRSAHPTNRRAVSTASPSIPPVITTTTTSPHQFGRRRGGSSASHLAATGLGYGSGYGHRSSNLSHFYIAADTDNSGDSADSNNDDTDTAAQSTASNSNRTSQILLSGNDIIDREEWESVASSRGIPSLSNDPLHPSHHSRSGSRSGSGASSRSASGGSDTGGMKDSSTSSLTSRVGGGGGGEGGGSDNSSRRPHHERTPSGNNRGFTALKPPPYGDEPISVARLSLGNRLKKHIASAASASGSGSKGGGDSGSGGNGNIAGSDSGGGETGAAGGGSGGGGNGNGNGSGNGGSSGGSSLLGGGQQRPSLLRKKSTGVGVWRAGN</sequence>
<keyword evidence="1" id="KW-0479">Metal-binding</keyword>
<protein>
    <recommendedName>
        <fullName evidence="4">RING-type domain-containing protein</fullName>
    </recommendedName>
</protein>
<feature type="region of interest" description="Disordered" evidence="3">
    <location>
        <begin position="717"/>
        <end position="781"/>
    </location>
</feature>
<dbReference type="PROSITE" id="PS50082">
    <property type="entry name" value="WD_REPEATS_2"/>
    <property type="match status" value="2"/>
</dbReference>
<feature type="region of interest" description="Disordered" evidence="3">
    <location>
        <begin position="1101"/>
        <end position="1121"/>
    </location>
</feature>
<feature type="compositionally biased region" description="Polar residues" evidence="3">
    <location>
        <begin position="1429"/>
        <end position="1443"/>
    </location>
</feature>
<dbReference type="CDD" id="cd00195">
    <property type="entry name" value="UBCc_UEV"/>
    <property type="match status" value="1"/>
</dbReference>
<feature type="domain" description="RING-type" evidence="4">
    <location>
        <begin position="1338"/>
        <end position="1376"/>
    </location>
</feature>
<feature type="compositionally biased region" description="Acidic residues" evidence="3">
    <location>
        <begin position="634"/>
        <end position="645"/>
    </location>
</feature>
<feature type="compositionally biased region" description="Acidic residues" evidence="3">
    <location>
        <begin position="1486"/>
        <end position="1497"/>
    </location>
</feature>
<gene>
    <name evidence="5" type="ORF">B0H65DRAFT_535530</name>
</gene>
<feature type="region of interest" description="Disordered" evidence="3">
    <location>
        <begin position="1633"/>
        <end position="1732"/>
    </location>
</feature>
<dbReference type="InterPro" id="IPR049567">
    <property type="entry name" value="WDR59-like"/>
</dbReference>
<keyword evidence="1" id="KW-0863">Zinc-finger</keyword>
<feature type="compositionally biased region" description="Polar residues" evidence="3">
    <location>
        <begin position="1070"/>
        <end position="1082"/>
    </location>
</feature>
<feature type="region of interest" description="Disordered" evidence="3">
    <location>
        <begin position="1135"/>
        <end position="1160"/>
    </location>
</feature>
<evidence type="ECO:0000259" key="4">
    <source>
        <dbReference type="PROSITE" id="PS50089"/>
    </source>
</evidence>
<dbReference type="GO" id="GO:0005774">
    <property type="term" value="C:vacuolar membrane"/>
    <property type="evidence" value="ECO:0007669"/>
    <property type="project" value="TreeGrafter"/>
</dbReference>
<dbReference type="PROSITE" id="PS50089">
    <property type="entry name" value="ZF_RING_2"/>
    <property type="match status" value="1"/>
</dbReference>
<dbReference type="GO" id="GO:0034198">
    <property type="term" value="P:cellular response to amino acid starvation"/>
    <property type="evidence" value="ECO:0007669"/>
    <property type="project" value="TreeGrafter"/>
</dbReference>
<evidence type="ECO:0000313" key="5">
    <source>
        <dbReference type="EMBL" id="KAK3354727.1"/>
    </source>
</evidence>
<organism evidence="5 6">
    <name type="scientific">Neurospora tetraspora</name>
    <dbReference type="NCBI Taxonomy" id="94610"/>
    <lineage>
        <taxon>Eukaryota</taxon>
        <taxon>Fungi</taxon>
        <taxon>Dikarya</taxon>
        <taxon>Ascomycota</taxon>
        <taxon>Pezizomycotina</taxon>
        <taxon>Sordariomycetes</taxon>
        <taxon>Sordariomycetidae</taxon>
        <taxon>Sordariales</taxon>
        <taxon>Sordariaceae</taxon>
        <taxon>Neurospora</taxon>
    </lineage>
</organism>
<evidence type="ECO:0000256" key="2">
    <source>
        <dbReference type="PROSITE-ProRule" id="PRU00221"/>
    </source>
</evidence>
<dbReference type="Proteomes" id="UP001278500">
    <property type="component" value="Unassembled WGS sequence"/>
</dbReference>
<dbReference type="GO" id="GO:0035859">
    <property type="term" value="C:Seh1-associated complex"/>
    <property type="evidence" value="ECO:0007669"/>
    <property type="project" value="TreeGrafter"/>
</dbReference>
<feature type="repeat" description="WD" evidence="2">
    <location>
        <begin position="130"/>
        <end position="172"/>
    </location>
</feature>
<feature type="compositionally biased region" description="Gly residues" evidence="3">
    <location>
        <begin position="1686"/>
        <end position="1697"/>
    </location>
</feature>
<dbReference type="InterPro" id="IPR001841">
    <property type="entry name" value="Znf_RING"/>
</dbReference>
<dbReference type="PANTHER" id="PTHR46170:SF1">
    <property type="entry name" value="GATOR COMPLEX PROTEIN WDR59"/>
    <property type="match status" value="1"/>
</dbReference>
<feature type="region of interest" description="Disordered" evidence="3">
    <location>
        <begin position="1411"/>
        <end position="1553"/>
    </location>
</feature>
<dbReference type="InterPro" id="IPR036322">
    <property type="entry name" value="WD40_repeat_dom_sf"/>
</dbReference>
<evidence type="ECO:0000256" key="3">
    <source>
        <dbReference type="SAM" id="MobiDB-lite"/>
    </source>
</evidence>
<dbReference type="EMBL" id="JAUEPP010000001">
    <property type="protein sequence ID" value="KAK3354727.1"/>
    <property type="molecule type" value="Genomic_DNA"/>
</dbReference>
<evidence type="ECO:0000313" key="6">
    <source>
        <dbReference type="Proteomes" id="UP001278500"/>
    </source>
</evidence>
<evidence type="ECO:0000256" key="1">
    <source>
        <dbReference type="PROSITE-ProRule" id="PRU00175"/>
    </source>
</evidence>
<feature type="compositionally biased region" description="Low complexity" evidence="3">
    <location>
        <begin position="1522"/>
        <end position="1541"/>
    </location>
</feature>
<feature type="compositionally biased region" description="Low complexity" evidence="3">
    <location>
        <begin position="1653"/>
        <end position="1668"/>
    </location>
</feature>
<dbReference type="PROSITE" id="PS50294">
    <property type="entry name" value="WD_REPEATS_REGION"/>
    <property type="match status" value="2"/>
</dbReference>
<name>A0AAE0MX60_9PEZI</name>
<dbReference type="Pfam" id="PF00400">
    <property type="entry name" value="WD40"/>
    <property type="match status" value="2"/>
</dbReference>
<feature type="compositionally biased region" description="Gly residues" evidence="3">
    <location>
        <begin position="1755"/>
        <end position="1814"/>
    </location>
</feature>
<keyword evidence="1" id="KW-0862">Zinc</keyword>
<dbReference type="Gene3D" id="2.130.10.10">
    <property type="entry name" value="YVTN repeat-like/Quinoprotein amine dehydrogenase"/>
    <property type="match status" value="1"/>
</dbReference>
<dbReference type="GO" id="GO:0008270">
    <property type="term" value="F:zinc ion binding"/>
    <property type="evidence" value="ECO:0007669"/>
    <property type="project" value="UniProtKB-KW"/>
</dbReference>
<feature type="compositionally biased region" description="Acidic residues" evidence="3">
    <location>
        <begin position="750"/>
        <end position="763"/>
    </location>
</feature>
<feature type="repeat" description="WD" evidence="2">
    <location>
        <begin position="217"/>
        <end position="259"/>
    </location>
</feature>
<feature type="region of interest" description="Disordered" evidence="3">
    <location>
        <begin position="467"/>
        <end position="487"/>
    </location>
</feature>
<dbReference type="InterPro" id="IPR001680">
    <property type="entry name" value="WD40_rpt"/>
</dbReference>
<comment type="caution">
    <text evidence="5">The sequence shown here is derived from an EMBL/GenBank/DDBJ whole genome shotgun (WGS) entry which is preliminary data.</text>
</comment>